<dbReference type="AlphaFoldDB" id="A0A450TNA8"/>
<name>A0A450TNA8_9GAMM</name>
<gene>
    <name evidence="1" type="ORF">BECKDK2373B_GA0170837_12382</name>
</gene>
<proteinExistence type="predicted"/>
<sequence length="108" mass="12885">MPILSDTFDYPRSRIETHTRHWREKMHTAEILFDTFLKKIVDDGMVTSEEEAEQAIFSMLEERELDRKIAIAQEQVRNGQYTEMNDGFMEDFLKEAEARNAHIFKDDR</sequence>
<evidence type="ECO:0000313" key="1">
    <source>
        <dbReference type="EMBL" id="VFJ69232.1"/>
    </source>
</evidence>
<accession>A0A450TNA8</accession>
<dbReference type="EMBL" id="CAADEX010000238">
    <property type="protein sequence ID" value="VFJ69232.1"/>
    <property type="molecule type" value="Genomic_DNA"/>
</dbReference>
<reference evidence="1" key="1">
    <citation type="submission" date="2019-02" db="EMBL/GenBank/DDBJ databases">
        <authorList>
            <person name="Gruber-Vodicka R. H."/>
            <person name="Seah K. B. B."/>
        </authorList>
    </citation>
    <scope>NUCLEOTIDE SEQUENCE</scope>
    <source>
        <strain evidence="1">BECK_DK47</strain>
    </source>
</reference>
<protein>
    <submittedName>
        <fullName evidence="1">Uncharacterized protein</fullName>
    </submittedName>
</protein>
<organism evidence="1">
    <name type="scientific">Candidatus Kentrum sp. DK</name>
    <dbReference type="NCBI Taxonomy" id="2126562"/>
    <lineage>
        <taxon>Bacteria</taxon>
        <taxon>Pseudomonadati</taxon>
        <taxon>Pseudomonadota</taxon>
        <taxon>Gammaproteobacteria</taxon>
        <taxon>Candidatus Kentrum</taxon>
    </lineage>
</organism>